<dbReference type="Proteomes" id="UP000630923">
    <property type="component" value="Unassembled WGS sequence"/>
</dbReference>
<dbReference type="AlphaFoldDB" id="A0A919EB24"/>
<keyword evidence="1" id="KW-0732">Signal</keyword>
<dbReference type="RefSeq" id="WP_191253820.1">
    <property type="nucleotide sequence ID" value="NZ_BNCI01000002.1"/>
</dbReference>
<reference evidence="2" key="1">
    <citation type="journal article" date="2014" name="Int. J. Syst. Evol. Microbiol.">
        <title>Complete genome sequence of Corynebacterium casei LMG S-19264T (=DSM 44701T), isolated from a smear-ripened cheese.</title>
        <authorList>
            <consortium name="US DOE Joint Genome Institute (JGI-PGF)"/>
            <person name="Walter F."/>
            <person name="Albersmeier A."/>
            <person name="Kalinowski J."/>
            <person name="Ruckert C."/>
        </authorList>
    </citation>
    <scope>NUCLEOTIDE SEQUENCE</scope>
    <source>
        <strain evidence="2">KCTC 42590</strain>
    </source>
</reference>
<reference evidence="2" key="2">
    <citation type="submission" date="2020-09" db="EMBL/GenBank/DDBJ databases">
        <authorList>
            <person name="Sun Q."/>
            <person name="Kim S."/>
        </authorList>
    </citation>
    <scope>NUCLEOTIDE SEQUENCE</scope>
    <source>
        <strain evidence="2">KCTC 42590</strain>
    </source>
</reference>
<keyword evidence="3" id="KW-1185">Reference proteome</keyword>
<name>A0A919EB24_9PROT</name>
<proteinExistence type="predicted"/>
<feature type="signal peptide" evidence="1">
    <location>
        <begin position="1"/>
        <end position="26"/>
    </location>
</feature>
<accession>A0A919EB24</accession>
<protein>
    <recommendedName>
        <fullName evidence="4">Solute-binding protein family 3/N-terminal domain-containing protein</fullName>
    </recommendedName>
</protein>
<dbReference type="EMBL" id="BNCI01000002">
    <property type="protein sequence ID" value="GHF30189.1"/>
    <property type="molecule type" value="Genomic_DNA"/>
</dbReference>
<evidence type="ECO:0000313" key="3">
    <source>
        <dbReference type="Proteomes" id="UP000630923"/>
    </source>
</evidence>
<evidence type="ECO:0008006" key="4">
    <source>
        <dbReference type="Google" id="ProtNLM"/>
    </source>
</evidence>
<dbReference type="SUPFAM" id="SSF53850">
    <property type="entry name" value="Periplasmic binding protein-like II"/>
    <property type="match status" value="1"/>
</dbReference>
<dbReference type="Gene3D" id="3.40.190.10">
    <property type="entry name" value="Periplasmic binding protein-like II"/>
    <property type="match status" value="2"/>
</dbReference>
<sequence length="270" mass="30592">MFTFRKYFAGAFALGALCMGMFSVQAQNVPDADTPREHSKLLIPMYDYPPMQYFRDGNFYGEYVERLRAILAKADVDPVWANIPMTAESEMLDDGVRPLCTTGRVFTQERAKTWQYVPYLFDTYTETVLVISKSAKSRFADHKSITSIIQDQTLRGVFVRKNFYGQEINKAIDMNLPWISPDAPSSRHAAMMIAAGRADYTRITSGMWENLKTEEPAAEHLEAMRLQNDDTILHILIACSSAVPGSTIERISDAMKALGYQHYPEADQSR</sequence>
<comment type="caution">
    <text evidence="2">The sequence shown here is derived from an EMBL/GenBank/DDBJ whole genome shotgun (WGS) entry which is preliminary data.</text>
</comment>
<evidence type="ECO:0000256" key="1">
    <source>
        <dbReference type="SAM" id="SignalP"/>
    </source>
</evidence>
<gene>
    <name evidence="2" type="ORF">GCM10017044_26960</name>
</gene>
<evidence type="ECO:0000313" key="2">
    <source>
        <dbReference type="EMBL" id="GHF30189.1"/>
    </source>
</evidence>
<organism evidence="2 3">
    <name type="scientific">Kordiimonas sediminis</name>
    <dbReference type="NCBI Taxonomy" id="1735581"/>
    <lineage>
        <taxon>Bacteria</taxon>
        <taxon>Pseudomonadati</taxon>
        <taxon>Pseudomonadota</taxon>
        <taxon>Alphaproteobacteria</taxon>
        <taxon>Kordiimonadales</taxon>
        <taxon>Kordiimonadaceae</taxon>
        <taxon>Kordiimonas</taxon>
    </lineage>
</organism>
<feature type="chain" id="PRO_5037318569" description="Solute-binding protein family 3/N-terminal domain-containing protein" evidence="1">
    <location>
        <begin position="27"/>
        <end position="270"/>
    </location>
</feature>